<evidence type="ECO:0000256" key="2">
    <source>
        <dbReference type="SAM" id="Phobius"/>
    </source>
</evidence>
<dbReference type="InterPro" id="IPR026345">
    <property type="entry name" value="Adh_isopep-form_adh_dom"/>
</dbReference>
<protein>
    <recommendedName>
        <fullName evidence="3">Adhesin isopeptide-forming adherence domain-containing protein</fullName>
    </recommendedName>
</protein>
<keyword evidence="2" id="KW-0472">Membrane</keyword>
<comment type="caution">
    <text evidence="4">The sequence shown here is derived from an EMBL/GenBank/DDBJ whole genome shotgun (WGS) entry which is preliminary data.</text>
</comment>
<dbReference type="NCBIfam" id="TIGR04228">
    <property type="entry name" value="isopep_sspB_C2"/>
    <property type="match status" value="1"/>
</dbReference>
<proteinExistence type="predicted"/>
<keyword evidence="2" id="KW-0812">Transmembrane</keyword>
<gene>
    <name evidence="4" type="ORF">DB362_04640</name>
</gene>
<dbReference type="AlphaFoldDB" id="A0A2U2M8M5"/>
<dbReference type="Pfam" id="PF17998">
    <property type="entry name" value="AgI_II_C2"/>
    <property type="match status" value="2"/>
</dbReference>
<accession>A0A2U2M8M5</accession>
<feature type="domain" description="Adhesin isopeptide-forming adherence" evidence="3">
    <location>
        <begin position="585"/>
        <end position="741"/>
    </location>
</feature>
<evidence type="ECO:0000313" key="4">
    <source>
        <dbReference type="EMBL" id="PWG53212.1"/>
    </source>
</evidence>
<name>A0A2U2M8M5_9LACO</name>
<reference evidence="4 5" key="1">
    <citation type="submission" date="2018-05" db="EMBL/GenBank/DDBJ databases">
        <title>Lactobacillus salivarius genome sequencing and assembly.</title>
        <authorList>
            <person name="Audisio C."/>
            <person name="Albarracin L."/>
            <person name="Torres M.J."/>
            <person name="Hebert E.M."/>
            <person name="Saavedra L."/>
        </authorList>
    </citation>
    <scope>NUCLEOTIDE SEQUENCE [LARGE SCALE GENOMIC DNA]</scope>
    <source>
        <strain evidence="4 5">A3iob</strain>
    </source>
</reference>
<dbReference type="EMBL" id="QFAS01000005">
    <property type="protein sequence ID" value="PWG53212.1"/>
    <property type="molecule type" value="Genomic_DNA"/>
</dbReference>
<dbReference type="Gene3D" id="2.60.40.740">
    <property type="match status" value="2"/>
</dbReference>
<evidence type="ECO:0000313" key="5">
    <source>
        <dbReference type="Proteomes" id="UP000245607"/>
    </source>
</evidence>
<evidence type="ECO:0000259" key="3">
    <source>
        <dbReference type="Pfam" id="PF17998"/>
    </source>
</evidence>
<dbReference type="Proteomes" id="UP000245607">
    <property type="component" value="Unassembled WGS sequence"/>
</dbReference>
<dbReference type="RefSeq" id="WP_109241895.1">
    <property type="nucleotide sequence ID" value="NZ_QFAS01000005.1"/>
</dbReference>
<feature type="domain" description="Adhesin isopeptide-forming adherence" evidence="3">
    <location>
        <begin position="446"/>
        <end position="578"/>
    </location>
</feature>
<sequence>MWGGGQTPEQAEKLRQQEKDKLEKYLKASKDAEEFNKNGSTQLTNAVNGTKQYSNVLAVTQNPTKEIHVTPDEYWNKKADLQKDYATQTKDILDKTQAAKDLTQKEKDAQAKYDEAYAKYKEDYAAWEKETKQFLEKTVSETGWSVQQVLDFLGKDLPNVSYVSAGKDMTFDKGSLRSFSQSELNSILSNSKVDPGLKNYLKTKEWGNLYKLEQGVSWKYINVFKDTKTGKMVDVKVTIQGLGNNYSNKYGLPPMIMVGEKYIGTDVAGIGAVRYGLEFFEHGTDKKVTIPSLLGAGDIDYNQSIAVFNATSVLRGSKNKEANGKDYLGSISTGGDDTTEGKDSKYQSWFLLHDVDNLSYVFSAADPAWGQKAPDGSDFMGFYHQMIGGIPLPIKQTPPTKPTPPTIRKDRDKVSYNSYKIIIDKPEINVIPKPIKDVAIGNVDGSIKESANGKTVLKGQQLTYTLDTVKFSSLRKDQSKIEWKDTLPNEVTFNALKVETPEGKDISNQFEINHQGQLVTVKAKPEYLQIVNKDKSQEFALAVPHVYVTVNKDNADFKNNYTILLDSGEFLSNEVENKTPGFTTKKQVFDDNSKNIDKQMVRRNQVLNYVGDLDLTKLDNLAISDDLLEKGISLTDNFDSKRLEVSKVTKDSLKVYLADDSKAKGLGQEIDSNDYKVDWTDTSWKVSLVKDKQVISKYAGKKLRILFKPTVKQTAEGTIYNKVIPNYFGEQIESNRVENPVSYEVMPQTGSKKLLIISGITIGLILTSVVGIVLYKKK</sequence>
<evidence type="ECO:0000256" key="1">
    <source>
        <dbReference type="SAM" id="Coils"/>
    </source>
</evidence>
<keyword evidence="2" id="KW-1133">Transmembrane helix</keyword>
<keyword evidence="1" id="KW-0175">Coiled coil</keyword>
<feature type="coiled-coil region" evidence="1">
    <location>
        <begin position="99"/>
        <end position="137"/>
    </location>
</feature>
<feature type="transmembrane region" description="Helical" evidence="2">
    <location>
        <begin position="754"/>
        <end position="775"/>
    </location>
</feature>
<organism evidence="4 5">
    <name type="scientific">Ligilactobacillus salivarius</name>
    <dbReference type="NCBI Taxonomy" id="1624"/>
    <lineage>
        <taxon>Bacteria</taxon>
        <taxon>Bacillati</taxon>
        <taxon>Bacillota</taxon>
        <taxon>Bacilli</taxon>
        <taxon>Lactobacillales</taxon>
        <taxon>Lactobacillaceae</taxon>
        <taxon>Ligilactobacillus</taxon>
    </lineage>
</organism>